<dbReference type="RefSeq" id="WP_200682894.1">
    <property type="nucleotide sequence ID" value="NZ_JAEPRQ010000001.1"/>
</dbReference>
<keyword evidence="9" id="KW-1185">Reference proteome</keyword>
<dbReference type="PANTHER" id="PTHR30532:SF28">
    <property type="entry name" value="PETROBACTIN-BINDING PROTEIN YCLQ"/>
    <property type="match status" value="1"/>
</dbReference>
<evidence type="ECO:0000256" key="6">
    <source>
        <dbReference type="SAM" id="SignalP"/>
    </source>
</evidence>
<organism evidence="8 9">
    <name type="scientific">Paracoccus caeni</name>
    <dbReference type="NCBI Taxonomy" id="657651"/>
    <lineage>
        <taxon>Bacteria</taxon>
        <taxon>Pseudomonadati</taxon>
        <taxon>Pseudomonadota</taxon>
        <taxon>Alphaproteobacteria</taxon>
        <taxon>Rhodobacterales</taxon>
        <taxon>Paracoccaceae</taxon>
        <taxon>Paracoccus</taxon>
    </lineage>
</organism>
<dbReference type="SUPFAM" id="SSF53807">
    <property type="entry name" value="Helical backbone' metal receptor"/>
    <property type="match status" value="1"/>
</dbReference>
<evidence type="ECO:0000259" key="7">
    <source>
        <dbReference type="PROSITE" id="PS50983"/>
    </source>
</evidence>
<proteinExistence type="inferred from homology"/>
<keyword evidence="4" id="KW-0406">Ion transport</keyword>
<sequence length="313" mass="34710">MIRLQRLMAFALVLTTLTAAIPARADDFAPITVTHSLGETVIGQRPLTVAALDMNELDFLDRLGVPVAGAPKDFVPHFLEKYRDDAAVADLGFIVKPNIEKVHALRPDLILITSLQAEHYAEMSRFAPVIHFDVDYRDSSADHIGIVRDHFLLLAQIFGKEDRAQQVLAEFDRKLADVQALTKDRPERALIVMHNNGAFSAFGTASRYGFVFDAFGVKPANPEGDSALHGQPVTSEFIQATNPDMIFVIDRTAVMERRDVIDVASLENPLLRETRAWQNGKVILVDPEAWYVTAASITPLEIVMEEVGEAYSD</sequence>
<accession>A0A934SF52</accession>
<dbReference type="PANTHER" id="PTHR30532">
    <property type="entry name" value="IRON III DICITRATE-BINDING PERIPLASMIC PROTEIN"/>
    <property type="match status" value="1"/>
</dbReference>
<evidence type="ECO:0000256" key="3">
    <source>
        <dbReference type="ARBA" id="ARBA00022448"/>
    </source>
</evidence>
<dbReference type="GO" id="GO:1901678">
    <property type="term" value="P:iron coordination entity transport"/>
    <property type="evidence" value="ECO:0007669"/>
    <property type="project" value="UniProtKB-ARBA"/>
</dbReference>
<evidence type="ECO:0000313" key="8">
    <source>
        <dbReference type="EMBL" id="MBK4214312.1"/>
    </source>
</evidence>
<dbReference type="Gene3D" id="3.40.50.1980">
    <property type="entry name" value="Nitrogenase molybdenum iron protein domain"/>
    <property type="match status" value="2"/>
</dbReference>
<dbReference type="PROSITE" id="PS50983">
    <property type="entry name" value="FE_B12_PBP"/>
    <property type="match status" value="1"/>
</dbReference>
<comment type="caution">
    <text evidence="8">The sequence shown here is derived from an EMBL/GenBank/DDBJ whole genome shotgun (WGS) entry which is preliminary data.</text>
</comment>
<evidence type="ECO:0000256" key="1">
    <source>
        <dbReference type="ARBA" id="ARBA00004196"/>
    </source>
</evidence>
<dbReference type="CDD" id="cd01140">
    <property type="entry name" value="FatB"/>
    <property type="match status" value="1"/>
</dbReference>
<keyword evidence="4" id="KW-0408">Iron</keyword>
<protein>
    <submittedName>
        <fullName evidence="8">Siderophore ABC transporter substrate-binding protein</fullName>
    </submittedName>
</protein>
<dbReference type="InterPro" id="IPR002491">
    <property type="entry name" value="ABC_transptr_periplasmic_BD"/>
</dbReference>
<keyword evidence="4" id="KW-0410">Iron transport</keyword>
<dbReference type="AlphaFoldDB" id="A0A934SF52"/>
<dbReference type="EMBL" id="JAEPRQ010000001">
    <property type="protein sequence ID" value="MBK4214312.1"/>
    <property type="molecule type" value="Genomic_DNA"/>
</dbReference>
<feature type="chain" id="PRO_5037932826" evidence="6">
    <location>
        <begin position="26"/>
        <end position="313"/>
    </location>
</feature>
<dbReference type="InterPro" id="IPR051313">
    <property type="entry name" value="Bact_iron-sidero_bind"/>
</dbReference>
<comment type="similarity">
    <text evidence="2">Belongs to the bacterial solute-binding protein 8 family.</text>
</comment>
<name>A0A934SF52_9RHOB</name>
<evidence type="ECO:0000256" key="4">
    <source>
        <dbReference type="ARBA" id="ARBA00022496"/>
    </source>
</evidence>
<dbReference type="InterPro" id="IPR033870">
    <property type="entry name" value="FatB"/>
</dbReference>
<feature type="signal peptide" evidence="6">
    <location>
        <begin position="1"/>
        <end position="25"/>
    </location>
</feature>
<reference evidence="8" key="1">
    <citation type="submission" date="2021-01" db="EMBL/GenBank/DDBJ databases">
        <title>Paracoccus amoyensis sp. nov., isolated from the surface seawater along the coast of Xiamen Island, China.</title>
        <authorList>
            <person name="Lyu L."/>
        </authorList>
    </citation>
    <scope>NUCLEOTIDE SEQUENCE</scope>
    <source>
        <strain evidence="8">MJ17</strain>
    </source>
</reference>
<evidence type="ECO:0000256" key="2">
    <source>
        <dbReference type="ARBA" id="ARBA00008814"/>
    </source>
</evidence>
<keyword evidence="3" id="KW-0813">Transport</keyword>
<evidence type="ECO:0000313" key="9">
    <source>
        <dbReference type="Proteomes" id="UP000640485"/>
    </source>
</evidence>
<dbReference type="Proteomes" id="UP000640485">
    <property type="component" value="Unassembled WGS sequence"/>
</dbReference>
<evidence type="ECO:0000256" key="5">
    <source>
        <dbReference type="ARBA" id="ARBA00022729"/>
    </source>
</evidence>
<gene>
    <name evidence="8" type="ORF">JJJ17_00085</name>
</gene>
<keyword evidence="5 6" id="KW-0732">Signal</keyword>
<comment type="subcellular location">
    <subcellularLocation>
        <location evidence="1">Cell envelope</location>
    </subcellularLocation>
</comment>
<dbReference type="GO" id="GO:0030288">
    <property type="term" value="C:outer membrane-bounded periplasmic space"/>
    <property type="evidence" value="ECO:0007669"/>
    <property type="project" value="TreeGrafter"/>
</dbReference>
<feature type="domain" description="Fe/B12 periplasmic-binding" evidence="7">
    <location>
        <begin position="48"/>
        <end position="313"/>
    </location>
</feature>
<dbReference type="Pfam" id="PF01497">
    <property type="entry name" value="Peripla_BP_2"/>
    <property type="match status" value="1"/>
</dbReference>